<reference evidence="2 3" key="1">
    <citation type="submission" date="2015-09" db="EMBL/GenBank/DDBJ databases">
        <authorList>
            <consortium name="Pathogen Informatics"/>
        </authorList>
    </citation>
    <scope>NUCLEOTIDE SEQUENCE [LARGE SCALE GENOMIC DNA]</scope>
    <source>
        <strain evidence="2 3">2789STDY5834876</strain>
    </source>
</reference>
<keyword evidence="1" id="KW-0378">Hydrolase</keyword>
<dbReference type="OrthoDB" id="9766061at2"/>
<dbReference type="Proteomes" id="UP000095544">
    <property type="component" value="Unassembled WGS sequence"/>
</dbReference>
<evidence type="ECO:0000313" key="2">
    <source>
        <dbReference type="EMBL" id="CUO52866.1"/>
    </source>
</evidence>
<dbReference type="STRING" id="39482.ERS852491_02473"/>
<dbReference type="Gene3D" id="3.90.320.10">
    <property type="match status" value="1"/>
</dbReference>
<dbReference type="AlphaFoldDB" id="A0A174FVM3"/>
<gene>
    <name evidence="2" type="ORF">ERS852491_02473</name>
</gene>
<dbReference type="InterPro" id="IPR011604">
    <property type="entry name" value="PDDEXK-like_dom_sf"/>
</dbReference>
<dbReference type="EMBL" id="CYZU01000022">
    <property type="protein sequence ID" value="CUO52866.1"/>
    <property type="molecule type" value="Genomic_DNA"/>
</dbReference>
<evidence type="ECO:0000256" key="1">
    <source>
        <dbReference type="ARBA" id="ARBA00022801"/>
    </source>
</evidence>
<dbReference type="Pfam" id="PF10926">
    <property type="entry name" value="DUF2800"/>
    <property type="match status" value="1"/>
</dbReference>
<evidence type="ECO:0000313" key="3">
    <source>
        <dbReference type="Proteomes" id="UP000095544"/>
    </source>
</evidence>
<accession>A0A174FVM3</accession>
<dbReference type="InterPro" id="IPR021229">
    <property type="entry name" value="DUF2800"/>
</dbReference>
<proteinExistence type="predicted"/>
<protein>
    <submittedName>
        <fullName evidence="2">Protein of uncharacterized function (DUF2800)</fullName>
    </submittedName>
</protein>
<dbReference type="GO" id="GO:0016787">
    <property type="term" value="F:hydrolase activity"/>
    <property type="evidence" value="ECO:0007669"/>
    <property type="project" value="UniProtKB-KW"/>
</dbReference>
<sequence length="432" mass="49093">MPDVHAELSASGAARWMSCPPSVKLEAQFPDKTSEYAEEGTFAHSLAELILRYNNNEMTKKTFSTRLNKMKKDPFYNQEMQEYIEGYAQTVWELFNEVKAFCPDALILFEQKLDFSEYVPEGFGTGDVVIIADDLVQVIDLKYGKGVGVSAKENPQLRLYGIGAYLEHSMLYDIRRVRTTIIQPRLDNISTEEISVDNLLAWAETEVAPKALLAREGKGEFQVGVHCRFCKAFAVCRAQKDRQMELAKYDFVDGALLEDWEIGDILGRIDPLIKWAEAVKGYALDQVLNHGMHYEGFKLVEGKSNRIYIDEKKAAATLKEAGFEDIFKLKGLTDMERLVGKKKFDELMKGLVIKPEGKPTLVSETDKRPELDITKKVKEEFSDSDYDCAQEMREYKESHGGDLGGLAFWKARLKDKFDTVTIENNYESVKGE</sequence>
<organism evidence="2 3">
    <name type="scientific">Faecalicatena contorta</name>
    <dbReference type="NCBI Taxonomy" id="39482"/>
    <lineage>
        <taxon>Bacteria</taxon>
        <taxon>Bacillati</taxon>
        <taxon>Bacillota</taxon>
        <taxon>Clostridia</taxon>
        <taxon>Lachnospirales</taxon>
        <taxon>Lachnospiraceae</taxon>
        <taxon>Faecalicatena</taxon>
    </lineage>
</organism>
<dbReference type="RefSeq" id="WP_070102414.1">
    <property type="nucleotide sequence ID" value="NZ_CYZU01000022.1"/>
</dbReference>
<name>A0A174FVM3_9FIRM</name>